<keyword evidence="1" id="KW-0812">Transmembrane</keyword>
<dbReference type="RefSeq" id="WP_089801306.1">
    <property type="nucleotide sequence ID" value="NZ_BJYE01000007.1"/>
</dbReference>
<comment type="caution">
    <text evidence="2">The sequence shown here is derived from an EMBL/GenBank/DDBJ whole genome shotgun (WGS) entry which is preliminary data.</text>
</comment>
<organism evidence="2 3">
    <name type="scientific">Halolactibacillus alkaliphilus</name>
    <dbReference type="NCBI Taxonomy" id="442899"/>
    <lineage>
        <taxon>Bacteria</taxon>
        <taxon>Bacillati</taxon>
        <taxon>Bacillota</taxon>
        <taxon>Bacilli</taxon>
        <taxon>Bacillales</taxon>
        <taxon>Bacillaceae</taxon>
        <taxon>Halolactibacillus</taxon>
    </lineage>
</organism>
<keyword evidence="1" id="KW-0472">Membrane</keyword>
<protein>
    <recommendedName>
        <fullName evidence="4">Membrane protein YczE</fullName>
    </recommendedName>
</protein>
<evidence type="ECO:0008006" key="4">
    <source>
        <dbReference type="Google" id="ProtNLM"/>
    </source>
</evidence>
<dbReference type="PANTHER" id="PTHR40078">
    <property type="entry name" value="INTEGRAL MEMBRANE PROTEIN-RELATED"/>
    <property type="match status" value="1"/>
</dbReference>
<dbReference type="AlphaFoldDB" id="A0A511X0A3"/>
<dbReference type="InterPro" id="IPR038750">
    <property type="entry name" value="YczE/YyaS-like"/>
</dbReference>
<dbReference type="PANTHER" id="PTHR40078:SF1">
    <property type="entry name" value="INTEGRAL MEMBRANE PROTEIN"/>
    <property type="match status" value="1"/>
</dbReference>
<name>A0A511X0A3_9BACI</name>
<evidence type="ECO:0000256" key="1">
    <source>
        <dbReference type="SAM" id="Phobius"/>
    </source>
</evidence>
<keyword evidence="3" id="KW-1185">Reference proteome</keyword>
<feature type="transmembrane region" description="Helical" evidence="1">
    <location>
        <begin position="107"/>
        <end position="133"/>
    </location>
</feature>
<dbReference type="Pfam" id="PF19700">
    <property type="entry name" value="DUF6198"/>
    <property type="match status" value="1"/>
</dbReference>
<feature type="transmembrane region" description="Helical" evidence="1">
    <location>
        <begin position="7"/>
        <end position="28"/>
    </location>
</feature>
<proteinExistence type="predicted"/>
<evidence type="ECO:0000313" key="2">
    <source>
        <dbReference type="EMBL" id="GEN56351.1"/>
    </source>
</evidence>
<feature type="transmembrane region" description="Helical" evidence="1">
    <location>
        <begin position="72"/>
        <end position="95"/>
    </location>
</feature>
<reference evidence="2 3" key="1">
    <citation type="submission" date="2019-07" db="EMBL/GenBank/DDBJ databases">
        <title>Whole genome shotgun sequence of Halolactibacillus alkaliphilus NBRC 103919.</title>
        <authorList>
            <person name="Hosoyama A."/>
            <person name="Uohara A."/>
            <person name="Ohji S."/>
            <person name="Ichikawa N."/>
        </authorList>
    </citation>
    <scope>NUCLEOTIDE SEQUENCE [LARGE SCALE GENOMIC DNA]</scope>
    <source>
        <strain evidence="2 3">NBRC 103919</strain>
    </source>
</reference>
<dbReference type="OrthoDB" id="9814474at2"/>
<evidence type="ECO:0000313" key="3">
    <source>
        <dbReference type="Proteomes" id="UP000321400"/>
    </source>
</evidence>
<sequence length="208" mass="22606">MSLIHKRIIGMLVGNLLLGIAIGILRIAELGTDPFATMNLGVSSTIGLTFGFYSVIFNLLLFVFLFINSRELIGFGTFINMFLLGYTADLIVYGYETLALNGFDLGVRFILVFVGVFISSVGLSLYVTANLGVSPYDALPLILQELTNNRIPFGIARLIVDATAVVIGFLFGAVVGWGTLIVAVSLGPLVSVFNKYWFEPILKPEVLK</sequence>
<keyword evidence="1" id="KW-1133">Transmembrane helix</keyword>
<dbReference type="STRING" id="442899.SAMN05720591_1114"/>
<gene>
    <name evidence="2" type="ORF">HAL01_08150</name>
</gene>
<feature type="transmembrane region" description="Helical" evidence="1">
    <location>
        <begin position="40"/>
        <end position="65"/>
    </location>
</feature>
<accession>A0A511X0A3</accession>
<dbReference type="Proteomes" id="UP000321400">
    <property type="component" value="Unassembled WGS sequence"/>
</dbReference>
<dbReference type="EMBL" id="BJYE01000007">
    <property type="protein sequence ID" value="GEN56351.1"/>
    <property type="molecule type" value="Genomic_DNA"/>
</dbReference>